<name>T1JCJ4_STRMM</name>
<dbReference type="AlphaFoldDB" id="T1JCJ4"/>
<protein>
    <recommendedName>
        <fullName evidence="4">IGFBP N-terminal domain-containing protein</fullName>
    </recommendedName>
</protein>
<evidence type="ECO:0000313" key="2">
    <source>
        <dbReference type="EnsemblMetazoa" id="SMAR011508-PA"/>
    </source>
</evidence>
<keyword evidence="3" id="KW-1185">Reference proteome</keyword>
<evidence type="ECO:0000256" key="1">
    <source>
        <dbReference type="SAM" id="SignalP"/>
    </source>
</evidence>
<dbReference type="EnsemblMetazoa" id="SMAR011508-RA">
    <property type="protein sequence ID" value="SMAR011508-PA"/>
    <property type="gene ID" value="SMAR011508"/>
</dbReference>
<feature type="chain" id="PRO_5004590389" description="IGFBP N-terminal domain-containing protein" evidence="1">
    <location>
        <begin position="21"/>
        <end position="63"/>
    </location>
</feature>
<reference evidence="2" key="2">
    <citation type="submission" date="2015-02" db="UniProtKB">
        <authorList>
            <consortium name="EnsemblMetazoa"/>
        </authorList>
    </citation>
    <scope>IDENTIFICATION</scope>
</reference>
<evidence type="ECO:0000313" key="3">
    <source>
        <dbReference type="Proteomes" id="UP000014500"/>
    </source>
</evidence>
<reference evidence="3" key="1">
    <citation type="submission" date="2011-05" db="EMBL/GenBank/DDBJ databases">
        <authorList>
            <person name="Richards S.R."/>
            <person name="Qu J."/>
            <person name="Jiang H."/>
            <person name="Jhangiani S.N."/>
            <person name="Agravi P."/>
            <person name="Goodspeed R."/>
            <person name="Gross S."/>
            <person name="Mandapat C."/>
            <person name="Jackson L."/>
            <person name="Mathew T."/>
            <person name="Pu L."/>
            <person name="Thornton R."/>
            <person name="Saada N."/>
            <person name="Wilczek-Boney K.B."/>
            <person name="Lee S."/>
            <person name="Kovar C."/>
            <person name="Wu Y."/>
            <person name="Scherer S.E."/>
            <person name="Worley K.C."/>
            <person name="Muzny D.M."/>
            <person name="Gibbs R."/>
        </authorList>
    </citation>
    <scope>NUCLEOTIDE SEQUENCE</scope>
    <source>
        <strain evidence="3">Brora</strain>
    </source>
</reference>
<evidence type="ECO:0008006" key="4">
    <source>
        <dbReference type="Google" id="ProtNLM"/>
    </source>
</evidence>
<dbReference type="Proteomes" id="UP000014500">
    <property type="component" value="Unassembled WGS sequence"/>
</dbReference>
<sequence>MKLLFQILFISSVMLSFTSSAVFCPQCLFACLEVACGVGEKLVTPHCPPCQCCGCPSCHAVTE</sequence>
<keyword evidence="1" id="KW-0732">Signal</keyword>
<accession>T1JCJ4</accession>
<proteinExistence type="predicted"/>
<dbReference type="EMBL" id="JH432065">
    <property type="status" value="NOT_ANNOTATED_CDS"/>
    <property type="molecule type" value="Genomic_DNA"/>
</dbReference>
<dbReference type="HOGENOM" id="CLU_2888595_0_0_1"/>
<feature type="signal peptide" evidence="1">
    <location>
        <begin position="1"/>
        <end position="20"/>
    </location>
</feature>
<organism evidence="2 3">
    <name type="scientific">Strigamia maritima</name>
    <name type="common">European centipede</name>
    <name type="synonym">Geophilus maritimus</name>
    <dbReference type="NCBI Taxonomy" id="126957"/>
    <lineage>
        <taxon>Eukaryota</taxon>
        <taxon>Metazoa</taxon>
        <taxon>Ecdysozoa</taxon>
        <taxon>Arthropoda</taxon>
        <taxon>Myriapoda</taxon>
        <taxon>Chilopoda</taxon>
        <taxon>Pleurostigmophora</taxon>
        <taxon>Geophilomorpha</taxon>
        <taxon>Linotaeniidae</taxon>
        <taxon>Strigamia</taxon>
    </lineage>
</organism>